<dbReference type="EMBL" id="PECH01000001">
    <property type="protein sequence ID" value="TDZ87340.1"/>
    <property type="molecule type" value="Genomic_DNA"/>
</dbReference>
<evidence type="ECO:0000313" key="1">
    <source>
        <dbReference type="EMBL" id="TDZ87340.1"/>
    </source>
</evidence>
<dbReference type="AlphaFoldDB" id="A0A4R8S6M5"/>
<proteinExistence type="predicted"/>
<evidence type="ECO:0000313" key="2">
    <source>
        <dbReference type="Proteomes" id="UP000295117"/>
    </source>
</evidence>
<name>A0A4R8S6M5_9MYCO</name>
<gene>
    <name evidence="1" type="ORF">DE4585_00332</name>
</gene>
<protein>
    <submittedName>
        <fullName evidence="1">Uncharacterized protein</fullName>
    </submittedName>
</protein>
<dbReference type="Proteomes" id="UP000295117">
    <property type="component" value="Unassembled WGS sequence"/>
</dbReference>
<accession>A0A4R8S6M5</accession>
<comment type="caution">
    <text evidence="1">The sequence shown here is derived from an EMBL/GenBank/DDBJ whole genome shotgun (WGS) entry which is preliminary data.</text>
</comment>
<reference evidence="1 2" key="1">
    <citation type="journal article" date="2019" name="Sci. Rep.">
        <title>Extended insight into the Mycobacterium chelonae-abscessus complex through whole genome sequencing of Mycobacterium salmoniphilum outbreak and Mycobacterium salmoniphilum-like strains.</title>
        <authorList>
            <person name="Behra P.R.K."/>
            <person name="Das S."/>
            <person name="Pettersson B.M.F."/>
            <person name="Shirreff L."/>
            <person name="DuCote T."/>
            <person name="Jacobsson K.G."/>
            <person name="Ennis D.G."/>
            <person name="Kirsebom L.A."/>
        </authorList>
    </citation>
    <scope>NUCLEOTIDE SEQUENCE [LARGE SCALE GENOMIC DNA]</scope>
    <source>
        <strain evidence="1 2">DE 4585</strain>
    </source>
</reference>
<organism evidence="1 2">
    <name type="scientific">Mycobacteroides salmoniphilum</name>
    <dbReference type="NCBI Taxonomy" id="404941"/>
    <lineage>
        <taxon>Bacteria</taxon>
        <taxon>Bacillati</taxon>
        <taxon>Actinomycetota</taxon>
        <taxon>Actinomycetes</taxon>
        <taxon>Mycobacteriales</taxon>
        <taxon>Mycobacteriaceae</taxon>
        <taxon>Mycobacteroides</taxon>
    </lineage>
</organism>
<sequence>MTPEQIAVAAKCLNMDIEVATQRAHDVRDGIIRLSSDIRGVGSVLIGPDLSALFFASYISPEQAMEAWESGRRTPLESFEALHHK</sequence>